<dbReference type="InterPro" id="IPR001005">
    <property type="entry name" value="SANT/Myb"/>
</dbReference>
<comment type="caution">
    <text evidence="3">The sequence shown here is derived from an EMBL/GenBank/DDBJ whole genome shotgun (WGS) entry which is preliminary data.</text>
</comment>
<sequence>MLRSAPVTPFPNHRIGVPMQSSGTHVGLEELSGGAQGFTPRQEPQQNTPHGLVPLPPGRYLPRELFCRPGDPMQQHGSSSRESDSQASGMLAEEGEDLSDLGIPRRQRGTRRRLNFDRVTHEPVYERPRSIERHTSGIYDLIDAIGLLDAQSMPPALSDASDGSGRGSSESQHQRSDLLPELPSAGLLRPLQRRASAPPEFELPGPRHLAMVGGVRKVRSGHSAGHRDSSRMGSWTSAQKLELIALVQDHNPCGASDWEGIADKLGRWSRGGASAERMYRTLTDPGYQKATNKHGRRLNKRSGTPMHVMAAFALKQLPGRAGNLTQISDVIKDHPAFARDLDWSARPGTKTYPRWKDALIGCFKAGRYPHLVKTDSKHDGLNVYQLDEGKVPPSVAVLTAKALQGQDTSDGSGEPPSGASERSSE</sequence>
<gene>
    <name evidence="3" type="ORF">CVIRNUC_008620</name>
</gene>
<evidence type="ECO:0000313" key="4">
    <source>
        <dbReference type="Proteomes" id="UP001314263"/>
    </source>
</evidence>
<accession>A0AAV1IF37</accession>
<feature type="compositionally biased region" description="Low complexity" evidence="1">
    <location>
        <begin position="158"/>
        <end position="171"/>
    </location>
</feature>
<feature type="region of interest" description="Disordered" evidence="1">
    <location>
        <begin position="402"/>
        <end position="425"/>
    </location>
</feature>
<dbReference type="AlphaFoldDB" id="A0AAV1IF37"/>
<feature type="region of interest" description="Disordered" evidence="1">
    <location>
        <begin position="1"/>
        <end position="106"/>
    </location>
</feature>
<evidence type="ECO:0000256" key="1">
    <source>
        <dbReference type="SAM" id="MobiDB-lite"/>
    </source>
</evidence>
<evidence type="ECO:0000259" key="2">
    <source>
        <dbReference type="PROSITE" id="PS50090"/>
    </source>
</evidence>
<dbReference type="EMBL" id="CAUYUE010000012">
    <property type="protein sequence ID" value="CAK0785411.1"/>
    <property type="molecule type" value="Genomic_DNA"/>
</dbReference>
<proteinExistence type="predicted"/>
<dbReference type="PROSITE" id="PS50090">
    <property type="entry name" value="MYB_LIKE"/>
    <property type="match status" value="1"/>
</dbReference>
<name>A0AAV1IF37_9CHLO</name>
<keyword evidence="4" id="KW-1185">Reference proteome</keyword>
<dbReference type="Proteomes" id="UP001314263">
    <property type="component" value="Unassembled WGS sequence"/>
</dbReference>
<organism evidence="3 4">
    <name type="scientific">Coccomyxa viridis</name>
    <dbReference type="NCBI Taxonomy" id="1274662"/>
    <lineage>
        <taxon>Eukaryota</taxon>
        <taxon>Viridiplantae</taxon>
        <taxon>Chlorophyta</taxon>
        <taxon>core chlorophytes</taxon>
        <taxon>Trebouxiophyceae</taxon>
        <taxon>Trebouxiophyceae incertae sedis</taxon>
        <taxon>Coccomyxaceae</taxon>
        <taxon>Coccomyxa</taxon>
    </lineage>
</organism>
<feature type="region of interest" description="Disordered" evidence="1">
    <location>
        <begin position="153"/>
        <end position="189"/>
    </location>
</feature>
<evidence type="ECO:0000313" key="3">
    <source>
        <dbReference type="EMBL" id="CAK0785411.1"/>
    </source>
</evidence>
<protein>
    <recommendedName>
        <fullName evidence="2">Myb-like domain-containing protein</fullName>
    </recommendedName>
</protein>
<reference evidence="3 4" key="1">
    <citation type="submission" date="2023-10" db="EMBL/GenBank/DDBJ databases">
        <authorList>
            <person name="Maclean D."/>
            <person name="Macfadyen A."/>
        </authorList>
    </citation>
    <scope>NUCLEOTIDE SEQUENCE [LARGE SCALE GENOMIC DNA]</scope>
</reference>
<feature type="domain" description="Myb-like" evidence="2">
    <location>
        <begin position="227"/>
        <end position="283"/>
    </location>
</feature>